<accession>A0ABD3RI98</accession>
<reference evidence="1 2" key="1">
    <citation type="submission" date="2024-12" db="EMBL/GenBank/DDBJ databases">
        <title>The unique morphological basis and parallel evolutionary history of personate flowers in Penstemon.</title>
        <authorList>
            <person name="Depatie T.H."/>
            <person name="Wessinger C.A."/>
        </authorList>
    </citation>
    <scope>NUCLEOTIDE SEQUENCE [LARGE SCALE GENOMIC DNA]</scope>
    <source>
        <strain evidence="1">WTNN_2</strain>
        <tissue evidence="1">Leaf</tissue>
    </source>
</reference>
<comment type="caution">
    <text evidence="1">The sequence shown here is derived from an EMBL/GenBank/DDBJ whole genome shotgun (WGS) entry which is preliminary data.</text>
</comment>
<proteinExistence type="predicted"/>
<sequence length="124" mass="14198">MYLVFTLSTLRQLNLNFSNFICSSVNRMSEARHLELPSMNHYLRSYSMPVFPVKSPMVSLRRVSSVSMPPLGARSYARGLVSGENVGERPFKRPRRINRPVNPSQEIIVISDDEEDELDLTLKL</sequence>
<name>A0ABD3RI98_9LAMI</name>
<evidence type="ECO:0000313" key="1">
    <source>
        <dbReference type="EMBL" id="KAL3812459.1"/>
    </source>
</evidence>
<gene>
    <name evidence="1" type="ORF">ACJIZ3_013727</name>
</gene>
<protein>
    <submittedName>
        <fullName evidence="1">Uncharacterized protein</fullName>
    </submittedName>
</protein>
<dbReference type="EMBL" id="JBJXBP010000008">
    <property type="protein sequence ID" value="KAL3812459.1"/>
    <property type="molecule type" value="Genomic_DNA"/>
</dbReference>
<evidence type="ECO:0000313" key="2">
    <source>
        <dbReference type="Proteomes" id="UP001634393"/>
    </source>
</evidence>
<organism evidence="1 2">
    <name type="scientific">Penstemon smallii</name>
    <dbReference type="NCBI Taxonomy" id="265156"/>
    <lineage>
        <taxon>Eukaryota</taxon>
        <taxon>Viridiplantae</taxon>
        <taxon>Streptophyta</taxon>
        <taxon>Embryophyta</taxon>
        <taxon>Tracheophyta</taxon>
        <taxon>Spermatophyta</taxon>
        <taxon>Magnoliopsida</taxon>
        <taxon>eudicotyledons</taxon>
        <taxon>Gunneridae</taxon>
        <taxon>Pentapetalae</taxon>
        <taxon>asterids</taxon>
        <taxon>lamiids</taxon>
        <taxon>Lamiales</taxon>
        <taxon>Plantaginaceae</taxon>
        <taxon>Cheloneae</taxon>
        <taxon>Penstemon</taxon>
    </lineage>
</organism>
<keyword evidence="2" id="KW-1185">Reference proteome</keyword>
<dbReference type="AlphaFoldDB" id="A0ABD3RI98"/>
<dbReference type="Proteomes" id="UP001634393">
    <property type="component" value="Unassembled WGS sequence"/>
</dbReference>